<evidence type="ECO:0000313" key="6">
    <source>
        <dbReference type="EMBL" id="PMP71884.1"/>
    </source>
</evidence>
<comment type="caution">
    <text evidence="6">The sequence shown here is derived from an EMBL/GenBank/DDBJ whole genome shotgun (WGS) entry which is preliminary data.</text>
</comment>
<evidence type="ECO:0000259" key="5">
    <source>
        <dbReference type="PROSITE" id="PS50851"/>
    </source>
</evidence>
<accession>A0A2J6WNA2</accession>
<sequence>MAVQQYVSFNLAAEKYAVDIMYIEEIIRMMEITPVPRAPEFIEGIINIRGKVIPVVDLKKKLNIGSFSLDNSTRIIIVNIRNKKVGFIVDSVNEVMRIDENLIDEAPAVTLSMDRSYVKGVAKTNQGLIIVIDIDKVFSSGEENQLYGF</sequence>
<dbReference type="PANTHER" id="PTHR22617:SF23">
    <property type="entry name" value="CHEMOTAXIS PROTEIN CHEW"/>
    <property type="match status" value="1"/>
</dbReference>
<dbReference type="GO" id="GO:0005829">
    <property type="term" value="C:cytosol"/>
    <property type="evidence" value="ECO:0007669"/>
    <property type="project" value="TreeGrafter"/>
</dbReference>
<dbReference type="Gene3D" id="2.30.30.40">
    <property type="entry name" value="SH3 Domains"/>
    <property type="match status" value="1"/>
</dbReference>
<dbReference type="InterPro" id="IPR039315">
    <property type="entry name" value="CheW"/>
</dbReference>
<protein>
    <recommendedName>
        <fullName evidence="2">Chemotaxis protein CheW</fullName>
    </recommendedName>
</protein>
<evidence type="ECO:0000256" key="3">
    <source>
        <dbReference type="ARBA" id="ARBA00022490"/>
    </source>
</evidence>
<dbReference type="PANTHER" id="PTHR22617">
    <property type="entry name" value="CHEMOTAXIS SENSOR HISTIDINE KINASE-RELATED"/>
    <property type="match status" value="1"/>
</dbReference>
<dbReference type="Proteomes" id="UP000242881">
    <property type="component" value="Unassembled WGS sequence"/>
</dbReference>
<dbReference type="GO" id="GO:0007165">
    <property type="term" value="P:signal transduction"/>
    <property type="evidence" value="ECO:0007669"/>
    <property type="project" value="InterPro"/>
</dbReference>
<dbReference type="PROSITE" id="PS50851">
    <property type="entry name" value="CHEW"/>
    <property type="match status" value="1"/>
</dbReference>
<dbReference type="Gene3D" id="2.40.50.180">
    <property type="entry name" value="CheA-289, Domain 4"/>
    <property type="match status" value="1"/>
</dbReference>
<dbReference type="SMART" id="SM00260">
    <property type="entry name" value="CheW"/>
    <property type="match status" value="1"/>
</dbReference>
<organism evidence="6 7">
    <name type="scientific">Calditerrivibrio nitroreducens</name>
    <dbReference type="NCBI Taxonomy" id="477976"/>
    <lineage>
        <taxon>Bacteria</taxon>
        <taxon>Pseudomonadati</taxon>
        <taxon>Deferribacterota</taxon>
        <taxon>Deferribacteres</taxon>
        <taxon>Deferribacterales</taxon>
        <taxon>Calditerrivibrionaceae</taxon>
    </lineage>
</organism>
<name>A0A2J6WNA2_9BACT</name>
<dbReference type="FunFam" id="2.40.50.180:FF:000002">
    <property type="entry name" value="Chemotaxis protein CheW"/>
    <property type="match status" value="1"/>
</dbReference>
<dbReference type="Pfam" id="PF01584">
    <property type="entry name" value="CheW"/>
    <property type="match status" value="1"/>
</dbReference>
<dbReference type="InterPro" id="IPR036061">
    <property type="entry name" value="CheW-like_dom_sf"/>
</dbReference>
<evidence type="ECO:0000256" key="1">
    <source>
        <dbReference type="ARBA" id="ARBA00004496"/>
    </source>
</evidence>
<feature type="domain" description="CheW-like" evidence="5">
    <location>
        <begin position="3"/>
        <end position="143"/>
    </location>
</feature>
<keyword evidence="3" id="KW-0963">Cytoplasm</keyword>
<proteinExistence type="predicted"/>
<dbReference type="EMBL" id="PNIN01000033">
    <property type="protein sequence ID" value="PMP71884.1"/>
    <property type="molecule type" value="Genomic_DNA"/>
</dbReference>
<evidence type="ECO:0000256" key="2">
    <source>
        <dbReference type="ARBA" id="ARBA00021483"/>
    </source>
</evidence>
<dbReference type="GO" id="GO:0006935">
    <property type="term" value="P:chemotaxis"/>
    <property type="evidence" value="ECO:0007669"/>
    <property type="project" value="UniProtKB-KW"/>
</dbReference>
<dbReference type="AlphaFoldDB" id="A0A2J6WNA2"/>
<dbReference type="SUPFAM" id="SSF50341">
    <property type="entry name" value="CheW-like"/>
    <property type="match status" value="1"/>
</dbReference>
<gene>
    <name evidence="6" type="ORF">C0187_02995</name>
</gene>
<evidence type="ECO:0000313" key="7">
    <source>
        <dbReference type="Proteomes" id="UP000242881"/>
    </source>
</evidence>
<dbReference type="CDD" id="cd00732">
    <property type="entry name" value="CheW"/>
    <property type="match status" value="1"/>
</dbReference>
<evidence type="ECO:0000256" key="4">
    <source>
        <dbReference type="ARBA" id="ARBA00022500"/>
    </source>
</evidence>
<comment type="subcellular location">
    <subcellularLocation>
        <location evidence="1">Cytoplasm</location>
    </subcellularLocation>
</comment>
<dbReference type="InterPro" id="IPR002545">
    <property type="entry name" value="CheW-lke_dom"/>
</dbReference>
<reference evidence="6 7" key="1">
    <citation type="submission" date="2018-01" db="EMBL/GenBank/DDBJ databases">
        <title>Metagenomic assembled genomes from two thermal pools in the Uzon Caldera, Kamchatka, Russia.</title>
        <authorList>
            <person name="Wilkins L."/>
            <person name="Ettinger C."/>
        </authorList>
    </citation>
    <scope>NUCLEOTIDE SEQUENCE [LARGE SCALE GENOMIC DNA]</scope>
    <source>
        <strain evidence="6">ZAV-05</strain>
    </source>
</reference>
<keyword evidence="4" id="KW-0145">Chemotaxis</keyword>